<dbReference type="PANTHER" id="PTHR46161:SF3">
    <property type="entry name" value="NUCLEOSIDE DIPHOSPHATE KINASE DDB_G0292928-RELATED"/>
    <property type="match status" value="1"/>
</dbReference>
<dbReference type="GO" id="GO:0004550">
    <property type="term" value="F:nucleoside diphosphate kinase activity"/>
    <property type="evidence" value="ECO:0007669"/>
    <property type="project" value="UniProtKB-EC"/>
</dbReference>
<proteinExistence type="inferred from homology"/>
<feature type="binding site" evidence="7 8">
    <location>
        <position position="59"/>
    </location>
    <ligand>
        <name>ATP</name>
        <dbReference type="ChEBI" id="CHEBI:30616"/>
    </ligand>
</feature>
<reference evidence="11 12" key="1">
    <citation type="submission" date="2021-12" db="EMBL/GenBank/DDBJ databases">
        <title>Discovery of the Pendulisporaceae a myxobacterial family with distinct sporulation behavior and unique specialized metabolism.</title>
        <authorList>
            <person name="Garcia R."/>
            <person name="Popoff A."/>
            <person name="Bader C.D."/>
            <person name="Loehr J."/>
            <person name="Walesch S."/>
            <person name="Walt C."/>
            <person name="Boldt J."/>
            <person name="Bunk B."/>
            <person name="Haeckl F.J.F.P.J."/>
            <person name="Gunesch A.P."/>
            <person name="Birkelbach J."/>
            <person name="Nuebel U."/>
            <person name="Pietschmann T."/>
            <person name="Bach T."/>
            <person name="Mueller R."/>
        </authorList>
    </citation>
    <scope>NUCLEOTIDE SEQUENCE [LARGE SCALE GENOMIC DNA]</scope>
    <source>
        <strain evidence="11 12">MSr11954</strain>
    </source>
</reference>
<feature type="domain" description="Nucleoside diphosphate kinase-like" evidence="10">
    <location>
        <begin position="3"/>
        <end position="140"/>
    </location>
</feature>
<dbReference type="EC" id="2.7.4.6" evidence="7"/>
<organism evidence="11 12">
    <name type="scientific">Pendulispora albinea</name>
    <dbReference type="NCBI Taxonomy" id="2741071"/>
    <lineage>
        <taxon>Bacteria</taxon>
        <taxon>Pseudomonadati</taxon>
        <taxon>Myxococcota</taxon>
        <taxon>Myxococcia</taxon>
        <taxon>Myxococcales</taxon>
        <taxon>Sorangiineae</taxon>
        <taxon>Pendulisporaceae</taxon>
        <taxon>Pendulispora</taxon>
    </lineage>
</organism>
<keyword evidence="3 7" id="KW-0808">Transferase</keyword>
<protein>
    <recommendedName>
        <fullName evidence="7">Nucleoside diphosphate kinase</fullName>
        <shortName evidence="7">NDK</shortName>
        <shortName evidence="7">NDP kinase</shortName>
        <ecNumber evidence="7">2.7.4.6</ecNumber>
    </recommendedName>
    <alternativeName>
        <fullName evidence="7">Nucleoside-2-P kinase</fullName>
    </alternativeName>
</protein>
<comment type="cofactor">
    <cofactor evidence="7">
        <name>Mg(2+)</name>
        <dbReference type="ChEBI" id="CHEBI:18420"/>
    </cofactor>
</comment>
<dbReference type="Proteomes" id="UP001370348">
    <property type="component" value="Chromosome"/>
</dbReference>
<dbReference type="PANTHER" id="PTHR46161">
    <property type="entry name" value="NUCLEOSIDE DIPHOSPHATE KINASE"/>
    <property type="match status" value="1"/>
</dbReference>
<evidence type="ECO:0000256" key="9">
    <source>
        <dbReference type="RuleBase" id="RU004011"/>
    </source>
</evidence>
<dbReference type="NCBIfam" id="NF001908">
    <property type="entry name" value="PRK00668.1"/>
    <property type="match status" value="1"/>
</dbReference>
<gene>
    <name evidence="7 11" type="primary">ndk</name>
    <name evidence="11" type="ORF">LZC94_08425</name>
</gene>
<evidence type="ECO:0000256" key="1">
    <source>
        <dbReference type="ARBA" id="ARBA00008142"/>
    </source>
</evidence>
<feature type="binding site" evidence="7 8">
    <location>
        <position position="87"/>
    </location>
    <ligand>
        <name>ATP</name>
        <dbReference type="ChEBI" id="CHEBI:30616"/>
    </ligand>
</feature>
<comment type="subunit">
    <text evidence="7">Homotetramer.</text>
</comment>
<evidence type="ECO:0000256" key="2">
    <source>
        <dbReference type="ARBA" id="ARBA00022553"/>
    </source>
</evidence>
<keyword evidence="5 7" id="KW-0418">Kinase</keyword>
<dbReference type="HAMAP" id="MF_00451">
    <property type="entry name" value="NDP_kinase"/>
    <property type="match status" value="1"/>
</dbReference>
<name>A0ABZ2M658_9BACT</name>
<dbReference type="InterPro" id="IPR036850">
    <property type="entry name" value="NDK-like_dom_sf"/>
</dbReference>
<dbReference type="Gene3D" id="3.30.70.141">
    <property type="entry name" value="Nucleoside diphosphate kinase-like domain"/>
    <property type="match status" value="1"/>
</dbReference>
<dbReference type="RefSeq" id="WP_394826925.1">
    <property type="nucleotide sequence ID" value="NZ_CP089984.1"/>
</dbReference>
<feature type="binding site" evidence="7 8">
    <location>
        <position position="114"/>
    </location>
    <ligand>
        <name>ATP</name>
        <dbReference type="ChEBI" id="CHEBI:30616"/>
    </ligand>
</feature>
<dbReference type="PROSITE" id="PS51374">
    <property type="entry name" value="NDPK_LIKE"/>
    <property type="match status" value="1"/>
</dbReference>
<evidence type="ECO:0000313" key="12">
    <source>
        <dbReference type="Proteomes" id="UP001370348"/>
    </source>
</evidence>
<evidence type="ECO:0000256" key="4">
    <source>
        <dbReference type="ARBA" id="ARBA00022741"/>
    </source>
</evidence>
<comment type="subcellular location">
    <subcellularLocation>
        <location evidence="7">Cytoplasm</location>
    </subcellularLocation>
</comment>
<sequence length="142" mass="15575">MPVERTLSIIKPDAVEKNNIGKILAHLEEAGFKIVALRRTHLSRAEAEGFYAVHKARPFFGELVEFMTRSPVVISVLEREDAVDTYRKVMGATDPAKADAGTLRKLFGSSVGENAVHGSDSRENAKIEIAYYFPASEVAPSV</sequence>
<keyword evidence="4 7" id="KW-0547">Nucleotide-binding</keyword>
<feature type="binding site" evidence="7 8">
    <location>
        <position position="104"/>
    </location>
    <ligand>
        <name>ATP</name>
        <dbReference type="ChEBI" id="CHEBI:30616"/>
    </ligand>
</feature>
<dbReference type="Pfam" id="PF00334">
    <property type="entry name" value="NDK"/>
    <property type="match status" value="1"/>
</dbReference>
<dbReference type="InterPro" id="IPR034907">
    <property type="entry name" value="NDK-like_dom"/>
</dbReference>
<feature type="binding site" evidence="7 8">
    <location>
        <position position="11"/>
    </location>
    <ligand>
        <name>ATP</name>
        <dbReference type="ChEBI" id="CHEBI:30616"/>
    </ligand>
</feature>
<comment type="similarity">
    <text evidence="1 7 8 9">Belongs to the NDK family.</text>
</comment>
<dbReference type="SUPFAM" id="SSF54919">
    <property type="entry name" value="Nucleoside diphosphate kinase, NDK"/>
    <property type="match status" value="1"/>
</dbReference>
<keyword evidence="7" id="KW-0963">Cytoplasm</keyword>
<feature type="active site" description="Pros-phosphohistidine intermediate" evidence="7 8">
    <location>
        <position position="117"/>
    </location>
</feature>
<accession>A0ABZ2M658</accession>
<dbReference type="EMBL" id="CP089984">
    <property type="protein sequence ID" value="WXB17295.1"/>
    <property type="molecule type" value="Genomic_DNA"/>
</dbReference>
<keyword evidence="12" id="KW-1185">Reference proteome</keyword>
<feature type="binding site" evidence="7 8">
    <location>
        <position position="93"/>
    </location>
    <ligand>
        <name>ATP</name>
        <dbReference type="ChEBI" id="CHEBI:30616"/>
    </ligand>
</feature>
<keyword evidence="7" id="KW-0460">Magnesium</keyword>
<dbReference type="CDD" id="cd04413">
    <property type="entry name" value="NDPk_I"/>
    <property type="match status" value="1"/>
</dbReference>
<keyword evidence="7" id="KW-0546">Nucleotide metabolism</keyword>
<dbReference type="PRINTS" id="PR01243">
    <property type="entry name" value="NUCDPKINASE"/>
</dbReference>
<evidence type="ECO:0000256" key="7">
    <source>
        <dbReference type="HAMAP-Rule" id="MF_00451"/>
    </source>
</evidence>
<comment type="catalytic activity">
    <reaction evidence="7">
        <text>a 2'-deoxyribonucleoside 5'-diphosphate + ATP = a 2'-deoxyribonucleoside 5'-triphosphate + ADP</text>
        <dbReference type="Rhea" id="RHEA:44640"/>
        <dbReference type="ChEBI" id="CHEBI:30616"/>
        <dbReference type="ChEBI" id="CHEBI:61560"/>
        <dbReference type="ChEBI" id="CHEBI:73316"/>
        <dbReference type="ChEBI" id="CHEBI:456216"/>
        <dbReference type="EC" id="2.7.4.6"/>
    </reaction>
</comment>
<keyword evidence="6 7" id="KW-0067">ATP-binding</keyword>
<keyword evidence="2 7" id="KW-0597">Phosphoprotein</keyword>
<evidence type="ECO:0000313" key="11">
    <source>
        <dbReference type="EMBL" id="WXB17295.1"/>
    </source>
</evidence>
<dbReference type="SMART" id="SM00562">
    <property type="entry name" value="NDK"/>
    <property type="match status" value="1"/>
</dbReference>
<comment type="function">
    <text evidence="7">Major role in the synthesis of nucleoside triphosphates other than ATP. The ATP gamma phosphate is transferred to the NDP beta phosphate via a ping-pong mechanism, using a phosphorylated active-site intermediate.</text>
</comment>
<comment type="catalytic activity">
    <reaction evidence="7">
        <text>a ribonucleoside 5'-diphosphate + ATP = a ribonucleoside 5'-triphosphate + ADP</text>
        <dbReference type="Rhea" id="RHEA:18113"/>
        <dbReference type="ChEBI" id="CHEBI:30616"/>
        <dbReference type="ChEBI" id="CHEBI:57930"/>
        <dbReference type="ChEBI" id="CHEBI:61557"/>
        <dbReference type="ChEBI" id="CHEBI:456216"/>
        <dbReference type="EC" id="2.7.4.6"/>
    </reaction>
</comment>
<evidence type="ECO:0000256" key="6">
    <source>
        <dbReference type="ARBA" id="ARBA00022840"/>
    </source>
</evidence>
<evidence type="ECO:0000256" key="3">
    <source>
        <dbReference type="ARBA" id="ARBA00022679"/>
    </source>
</evidence>
<dbReference type="InterPro" id="IPR001564">
    <property type="entry name" value="Nucleoside_diP_kinase"/>
</dbReference>
<evidence type="ECO:0000259" key="10">
    <source>
        <dbReference type="SMART" id="SM00562"/>
    </source>
</evidence>
<keyword evidence="7" id="KW-0479">Metal-binding</keyword>
<evidence type="ECO:0000256" key="5">
    <source>
        <dbReference type="ARBA" id="ARBA00022777"/>
    </source>
</evidence>
<evidence type="ECO:0000256" key="8">
    <source>
        <dbReference type="PROSITE-ProRule" id="PRU00706"/>
    </source>
</evidence>